<evidence type="ECO:0000313" key="2">
    <source>
        <dbReference type="Proteomes" id="UP000325827"/>
    </source>
</evidence>
<name>A0A5J5J3Y4_9MICO</name>
<protein>
    <recommendedName>
        <fullName evidence="3">Helix-turn-helix domain-containing protein</fullName>
    </recommendedName>
</protein>
<accession>A0A5J5J3Y4</accession>
<dbReference type="RefSeq" id="WP_150447494.1">
    <property type="nucleotide sequence ID" value="NZ_VYSA01000001.1"/>
</dbReference>
<gene>
    <name evidence="1" type="ORF">F6B43_03490</name>
</gene>
<proteinExistence type="predicted"/>
<reference evidence="2" key="1">
    <citation type="submission" date="2019-09" db="EMBL/GenBank/DDBJ databases">
        <title>Mumia zhuanghuii sp. nov. isolated from the intestinal contents of plateau pika (Ochotona curzoniae) in the Qinghai-Tibet plateau of China.</title>
        <authorList>
            <person name="Tian Z."/>
        </authorList>
    </citation>
    <scope>NUCLEOTIDE SEQUENCE [LARGE SCALE GENOMIC DNA]</scope>
    <source>
        <strain evidence="2">JCM 30598</strain>
    </source>
</reference>
<comment type="caution">
    <text evidence="1">The sequence shown here is derived from an EMBL/GenBank/DDBJ whole genome shotgun (WGS) entry which is preliminary data.</text>
</comment>
<organism evidence="1 2">
    <name type="scientific">Microbacterium rhizomatis</name>
    <dbReference type="NCBI Taxonomy" id="1631477"/>
    <lineage>
        <taxon>Bacteria</taxon>
        <taxon>Bacillati</taxon>
        <taxon>Actinomycetota</taxon>
        <taxon>Actinomycetes</taxon>
        <taxon>Micrococcales</taxon>
        <taxon>Microbacteriaceae</taxon>
        <taxon>Microbacterium</taxon>
    </lineage>
</organism>
<dbReference type="EMBL" id="VYSA01000001">
    <property type="protein sequence ID" value="KAA9110720.1"/>
    <property type="molecule type" value="Genomic_DNA"/>
</dbReference>
<sequence length="87" mass="9042">MSVKDIAVNHHVRRGSIPKLVVASGGTLRSCGLSSTGRTRALALYDEGFTLQEVAACVNADEKTVRAAIVGLGGAIRPRGRRAGVKA</sequence>
<dbReference type="AlphaFoldDB" id="A0A5J5J3Y4"/>
<keyword evidence="2" id="KW-1185">Reference proteome</keyword>
<evidence type="ECO:0000313" key="1">
    <source>
        <dbReference type="EMBL" id="KAA9110720.1"/>
    </source>
</evidence>
<evidence type="ECO:0008006" key="3">
    <source>
        <dbReference type="Google" id="ProtNLM"/>
    </source>
</evidence>
<dbReference type="Proteomes" id="UP000325827">
    <property type="component" value="Unassembled WGS sequence"/>
</dbReference>